<dbReference type="InterPro" id="IPR008998">
    <property type="entry name" value="Agglutinin"/>
</dbReference>
<keyword evidence="2" id="KW-1015">Disulfide bond</keyword>
<dbReference type="InterPro" id="IPR053237">
    <property type="entry name" value="Natterin_C"/>
</dbReference>
<protein>
    <recommendedName>
        <fullName evidence="3">Agglutinin domain-containing protein</fullName>
    </recommendedName>
</protein>
<comment type="similarity">
    <text evidence="1">Belongs to the aerolysin family.</text>
</comment>
<dbReference type="Proteomes" id="UP001567538">
    <property type="component" value="Unassembled WGS sequence"/>
</dbReference>
<dbReference type="SUPFAM" id="SSF56973">
    <property type="entry name" value="Aerolisin/ETX pore-forming domain"/>
    <property type="match status" value="1"/>
</dbReference>
<evidence type="ECO:0000313" key="4">
    <source>
        <dbReference type="EMBL" id="KAL1538274.1"/>
    </source>
</evidence>
<proteinExistence type="inferred from homology"/>
<sequence length="459" mass="51150">MATKLTRFSVIKPIYYSNLCARREATGVVSVGEESYFSPQVKIEVEPSKVNNRYVHLRFCYNNRYWKGNITSNIVQADSTKPVEDTSSAECTLFEPIFAETILGIVSFSLTHVHTGFVVVVEKEGNVLITRTPKDNNNLLQFVNWDTLVKLPSHVAFKGYNGSYLGGIWAEGHQYLQFSVSDPNSEVAGHQVYLQPDGNLRIRSDHFSRYWQYQHDWIYASIPDPTGESNTLFWPVAVDGDTIALRCLANNRFCKSHDYDGKTRCLNAGADTIVNEARMTVQELVSNRKIYNVKYRMEDARIYGEKPYSAGTATATNTSDQEAQIGVQITYEDSKTYSFSRSTSLTAGVKATIEVGIPVIGKTSIEISFEVNTTFEWGNSDTTTTSVTATGSVPVPAKTVASVEYVATIGTCDVPYSYTQRDQSSTDGQITETVYDDGVFTGVNCYNFNFVIKNVKSLD</sequence>
<reference evidence="4 5" key="1">
    <citation type="submission" date="2024-06" db="EMBL/GenBank/DDBJ databases">
        <title>A chromosome level genome sequence of Diviner's sage (Salvia divinorum).</title>
        <authorList>
            <person name="Ford S.A."/>
            <person name="Ro D.-K."/>
            <person name="Ness R.W."/>
            <person name="Phillips M.A."/>
        </authorList>
    </citation>
    <scope>NUCLEOTIDE SEQUENCE [LARGE SCALE GENOMIC DNA]</scope>
    <source>
        <strain evidence="4">SAF-2024a</strain>
        <tissue evidence="4">Leaf</tissue>
    </source>
</reference>
<evidence type="ECO:0000313" key="5">
    <source>
        <dbReference type="Proteomes" id="UP001567538"/>
    </source>
</evidence>
<dbReference type="InterPro" id="IPR036242">
    <property type="entry name" value="Agglutinin_dom_sf"/>
</dbReference>
<name>A0ABD1G2E4_SALDI</name>
<dbReference type="EMBL" id="JBEAFC010000010">
    <property type="protein sequence ID" value="KAL1538274.1"/>
    <property type="molecule type" value="Genomic_DNA"/>
</dbReference>
<dbReference type="InterPro" id="IPR055267">
    <property type="entry name" value="Aerolysin-like_C"/>
</dbReference>
<dbReference type="Pfam" id="PF07468">
    <property type="entry name" value="Agglutinin"/>
    <property type="match status" value="2"/>
</dbReference>
<dbReference type="SMART" id="SM00791">
    <property type="entry name" value="Agglutinin"/>
    <property type="match status" value="1"/>
</dbReference>
<evidence type="ECO:0000259" key="3">
    <source>
        <dbReference type="SMART" id="SM00791"/>
    </source>
</evidence>
<dbReference type="Gene3D" id="2.80.10.50">
    <property type="match status" value="2"/>
</dbReference>
<gene>
    <name evidence="4" type="ORF">AAHA92_27036</name>
</gene>
<dbReference type="Gene3D" id="2.170.15.10">
    <property type="entry name" value="Proaerolysin, chain A, domain 3"/>
    <property type="match status" value="1"/>
</dbReference>
<organism evidence="4 5">
    <name type="scientific">Salvia divinorum</name>
    <name type="common">Maria pastora</name>
    <name type="synonym">Diviner's sage</name>
    <dbReference type="NCBI Taxonomy" id="28513"/>
    <lineage>
        <taxon>Eukaryota</taxon>
        <taxon>Viridiplantae</taxon>
        <taxon>Streptophyta</taxon>
        <taxon>Embryophyta</taxon>
        <taxon>Tracheophyta</taxon>
        <taxon>Spermatophyta</taxon>
        <taxon>Magnoliopsida</taxon>
        <taxon>eudicotyledons</taxon>
        <taxon>Gunneridae</taxon>
        <taxon>Pentapetalae</taxon>
        <taxon>asterids</taxon>
        <taxon>lamiids</taxon>
        <taxon>Lamiales</taxon>
        <taxon>Lamiaceae</taxon>
        <taxon>Nepetoideae</taxon>
        <taxon>Mentheae</taxon>
        <taxon>Salviinae</taxon>
        <taxon>Salvia</taxon>
        <taxon>Salvia subgen. Calosphace</taxon>
    </lineage>
</organism>
<dbReference type="PANTHER" id="PTHR39244">
    <property type="entry name" value="NATTERIN-4"/>
    <property type="match status" value="1"/>
</dbReference>
<dbReference type="AlphaFoldDB" id="A0ABD1G2E4"/>
<evidence type="ECO:0000256" key="1">
    <source>
        <dbReference type="ARBA" id="ARBA00009831"/>
    </source>
</evidence>
<dbReference type="PANTHER" id="PTHR39244:SF5">
    <property type="entry name" value="NATTERIN-3-LIKE"/>
    <property type="match status" value="1"/>
</dbReference>
<feature type="domain" description="Agglutinin" evidence="3">
    <location>
        <begin position="149"/>
        <end position="283"/>
    </location>
</feature>
<evidence type="ECO:0000256" key="2">
    <source>
        <dbReference type="ARBA" id="ARBA00023157"/>
    </source>
</evidence>
<keyword evidence="5" id="KW-1185">Reference proteome</keyword>
<dbReference type="SUPFAM" id="SSF50382">
    <property type="entry name" value="Agglutinin"/>
    <property type="match status" value="2"/>
</dbReference>
<accession>A0ABD1G2E4</accession>
<comment type="caution">
    <text evidence="4">The sequence shown here is derived from an EMBL/GenBank/DDBJ whole genome shotgun (WGS) entry which is preliminary data.</text>
</comment>
<dbReference type="CDD" id="cd20216">
    <property type="entry name" value="PFM_HFR-2-like"/>
    <property type="match status" value="1"/>
</dbReference>
<dbReference type="Pfam" id="PF01117">
    <property type="entry name" value="Aerolysin"/>
    <property type="match status" value="1"/>
</dbReference>